<evidence type="ECO:0000256" key="1">
    <source>
        <dbReference type="SAM" id="SignalP"/>
    </source>
</evidence>
<sequence>MMKLLLVMFSVISPFSVQPAATTAAHDLPWTVLEEKTPEVNLAVDRSEPVEAFRTLNDISLEDNMHQMLYHKGQPMDIKEDPYLGCPEFTFQDVKVGLCEDTGEIQYIHIDASQERFKLNQQWIDMDLRSIQEELGDPYVIAEDGEVYLRGDQALKVYLKSGTDQIEGIDLFDATLS</sequence>
<keyword evidence="1" id="KW-0732">Signal</keyword>
<gene>
    <name evidence="2" type="ORF">J2W91_004270</name>
</gene>
<feature type="signal peptide" evidence="1">
    <location>
        <begin position="1"/>
        <end position="19"/>
    </location>
</feature>
<dbReference type="EMBL" id="JAVDTR010000013">
    <property type="protein sequence ID" value="MDR6725768.1"/>
    <property type="molecule type" value="Genomic_DNA"/>
</dbReference>
<accession>A0AAP5H3Q9</accession>
<dbReference type="Proteomes" id="UP001254832">
    <property type="component" value="Unassembled WGS sequence"/>
</dbReference>
<comment type="caution">
    <text evidence="2">The sequence shown here is derived from an EMBL/GenBank/DDBJ whole genome shotgun (WGS) entry which is preliminary data.</text>
</comment>
<reference evidence="2" key="1">
    <citation type="submission" date="2023-07" db="EMBL/GenBank/DDBJ databases">
        <title>Sorghum-associated microbial communities from plants grown in Nebraska, USA.</title>
        <authorList>
            <person name="Schachtman D."/>
        </authorList>
    </citation>
    <scope>NUCLEOTIDE SEQUENCE</scope>
    <source>
        <strain evidence="2">BE80</strain>
    </source>
</reference>
<name>A0AAP5H3Q9_PAEAM</name>
<proteinExistence type="predicted"/>
<organism evidence="2 3">
    <name type="scientific">Paenibacillus amylolyticus</name>
    <dbReference type="NCBI Taxonomy" id="1451"/>
    <lineage>
        <taxon>Bacteria</taxon>
        <taxon>Bacillati</taxon>
        <taxon>Bacillota</taxon>
        <taxon>Bacilli</taxon>
        <taxon>Bacillales</taxon>
        <taxon>Paenibacillaceae</taxon>
        <taxon>Paenibacillus</taxon>
    </lineage>
</organism>
<dbReference type="AlphaFoldDB" id="A0AAP5H3Q9"/>
<dbReference type="RefSeq" id="WP_310143263.1">
    <property type="nucleotide sequence ID" value="NZ_JAVDTR010000013.1"/>
</dbReference>
<evidence type="ECO:0000313" key="3">
    <source>
        <dbReference type="Proteomes" id="UP001254832"/>
    </source>
</evidence>
<protein>
    <submittedName>
        <fullName evidence="2">Uncharacterized protein</fullName>
    </submittedName>
</protein>
<feature type="chain" id="PRO_5042908077" evidence="1">
    <location>
        <begin position="20"/>
        <end position="177"/>
    </location>
</feature>
<evidence type="ECO:0000313" key="2">
    <source>
        <dbReference type="EMBL" id="MDR6725768.1"/>
    </source>
</evidence>